<dbReference type="EMBL" id="LNNH01000019">
    <property type="protein sequence ID" value="KWW20098.1"/>
    <property type="molecule type" value="Genomic_DNA"/>
</dbReference>
<dbReference type="PROSITE" id="PS01124">
    <property type="entry name" value="HTH_ARAC_FAMILY_2"/>
    <property type="match status" value="1"/>
</dbReference>
<dbReference type="Pfam" id="PF12833">
    <property type="entry name" value="HTH_18"/>
    <property type="match status" value="1"/>
</dbReference>
<dbReference type="SMART" id="SM00871">
    <property type="entry name" value="AraC_E_bind"/>
    <property type="match status" value="1"/>
</dbReference>
<dbReference type="AlphaFoldDB" id="A0A109MYP4"/>
<evidence type="ECO:0000256" key="3">
    <source>
        <dbReference type="ARBA" id="ARBA00023163"/>
    </source>
</evidence>
<gene>
    <name evidence="5" type="ORF">AS888_06690</name>
</gene>
<dbReference type="Gene3D" id="1.10.10.60">
    <property type="entry name" value="Homeodomain-like"/>
    <property type="match status" value="2"/>
</dbReference>
<dbReference type="InterPro" id="IPR018060">
    <property type="entry name" value="HTH_AraC"/>
</dbReference>
<dbReference type="PROSITE" id="PS00041">
    <property type="entry name" value="HTH_ARAC_FAMILY_1"/>
    <property type="match status" value="1"/>
</dbReference>
<dbReference type="InterPro" id="IPR020449">
    <property type="entry name" value="Tscrpt_reg_AraC-type_HTH"/>
</dbReference>
<dbReference type="InterPro" id="IPR011256">
    <property type="entry name" value="Reg_factor_effector_dom_sf"/>
</dbReference>
<dbReference type="Gene3D" id="3.20.80.10">
    <property type="entry name" value="Regulatory factor, effector binding domain"/>
    <property type="match status" value="1"/>
</dbReference>
<dbReference type="InterPro" id="IPR010499">
    <property type="entry name" value="AraC_E-bd"/>
</dbReference>
<accession>A0A109MYP4</accession>
<comment type="caution">
    <text evidence="5">The sequence shown here is derived from an EMBL/GenBank/DDBJ whole genome shotgun (WGS) entry which is preliminary data.</text>
</comment>
<proteinExistence type="predicted"/>
<dbReference type="PANTHER" id="PTHR47504:SF5">
    <property type="entry name" value="RIGHT ORIGIN-BINDING PROTEIN"/>
    <property type="match status" value="1"/>
</dbReference>
<dbReference type="GO" id="GO:0043565">
    <property type="term" value="F:sequence-specific DNA binding"/>
    <property type="evidence" value="ECO:0007669"/>
    <property type="project" value="InterPro"/>
</dbReference>
<dbReference type="InterPro" id="IPR029442">
    <property type="entry name" value="GyrI-like"/>
</dbReference>
<dbReference type="Pfam" id="PF06445">
    <property type="entry name" value="GyrI-like"/>
    <property type="match status" value="1"/>
</dbReference>
<organism evidence="5 6">
    <name type="scientific">Peribacillus simplex</name>
    <dbReference type="NCBI Taxonomy" id="1478"/>
    <lineage>
        <taxon>Bacteria</taxon>
        <taxon>Bacillati</taxon>
        <taxon>Bacillota</taxon>
        <taxon>Bacilli</taxon>
        <taxon>Bacillales</taxon>
        <taxon>Bacillaceae</taxon>
        <taxon>Peribacillus</taxon>
    </lineage>
</organism>
<sequence>MGWVESIQTAIDYIEEHLLDDLTIESIARQANASAFHFQRTFTILTDSTVGDYVRRRRLTLAAQEISCSNEKVIDLACKYGYDTPEAFSKAFRRQHGVSPSEARKYMGKLKFFERLVIQVTLKGAKPMKYKILERDSFELIGIKQEFSLVNEGNLIGIPKLWEQVNADGTSDRLAKLNNGEIVGLLGVCVDKRAEEKNETMDYWIAAEYAGKVPEPFLPLTIPASKWVAFEVHGPMPDAIQTAWKQIFSEWFPTSGYEHAGLPELEVYSNDDASSPDYYSEIWIPIKKR</sequence>
<name>A0A109MYP4_9BACI</name>
<evidence type="ECO:0000313" key="5">
    <source>
        <dbReference type="EMBL" id="KWW20098.1"/>
    </source>
</evidence>
<dbReference type="GO" id="GO:0003700">
    <property type="term" value="F:DNA-binding transcription factor activity"/>
    <property type="evidence" value="ECO:0007669"/>
    <property type="project" value="InterPro"/>
</dbReference>
<dbReference type="PANTHER" id="PTHR47504">
    <property type="entry name" value="RIGHT ORIGIN-BINDING PROTEIN"/>
    <property type="match status" value="1"/>
</dbReference>
<keyword evidence="3" id="KW-0804">Transcription</keyword>
<dbReference type="SMART" id="SM00342">
    <property type="entry name" value="HTH_ARAC"/>
    <property type="match status" value="1"/>
</dbReference>
<dbReference type="SUPFAM" id="SSF46689">
    <property type="entry name" value="Homeodomain-like"/>
    <property type="match status" value="2"/>
</dbReference>
<dbReference type="SUPFAM" id="SSF55136">
    <property type="entry name" value="Probable bacterial effector-binding domain"/>
    <property type="match status" value="1"/>
</dbReference>
<dbReference type="InterPro" id="IPR018062">
    <property type="entry name" value="HTH_AraC-typ_CS"/>
</dbReference>
<evidence type="ECO:0000256" key="1">
    <source>
        <dbReference type="ARBA" id="ARBA00023015"/>
    </source>
</evidence>
<keyword evidence="6" id="KW-1185">Reference proteome</keyword>
<dbReference type="Proteomes" id="UP000064189">
    <property type="component" value="Unassembled WGS sequence"/>
</dbReference>
<feature type="domain" description="HTH araC/xylS-type" evidence="4">
    <location>
        <begin position="8"/>
        <end position="106"/>
    </location>
</feature>
<keyword evidence="2" id="KW-0238">DNA-binding</keyword>
<keyword evidence="1" id="KW-0805">Transcription regulation</keyword>
<dbReference type="InterPro" id="IPR009057">
    <property type="entry name" value="Homeodomain-like_sf"/>
</dbReference>
<evidence type="ECO:0000259" key="4">
    <source>
        <dbReference type="PROSITE" id="PS01124"/>
    </source>
</evidence>
<protein>
    <submittedName>
        <fullName evidence="5">AraC family transcriptional regulator</fullName>
    </submittedName>
</protein>
<evidence type="ECO:0000313" key="6">
    <source>
        <dbReference type="Proteomes" id="UP000064189"/>
    </source>
</evidence>
<dbReference type="PRINTS" id="PR00032">
    <property type="entry name" value="HTHARAC"/>
</dbReference>
<evidence type="ECO:0000256" key="2">
    <source>
        <dbReference type="ARBA" id="ARBA00023125"/>
    </source>
</evidence>
<reference evidence="5 6" key="1">
    <citation type="submission" date="2015-11" db="EMBL/GenBank/DDBJ databases">
        <title>Genome Sequence of Bacillus simplex strain VanAntwerpen2.</title>
        <authorList>
            <person name="Couger M.B."/>
        </authorList>
    </citation>
    <scope>NUCLEOTIDE SEQUENCE [LARGE SCALE GENOMIC DNA]</scope>
    <source>
        <strain evidence="5 6">VanAntwerpen02</strain>
    </source>
</reference>
<dbReference type="InterPro" id="IPR050959">
    <property type="entry name" value="MarA-like"/>
</dbReference>
<dbReference type="RefSeq" id="WP_061142287.1">
    <property type="nucleotide sequence ID" value="NZ_LNNH01000019.1"/>
</dbReference>